<dbReference type="GO" id="GO:0005829">
    <property type="term" value="C:cytosol"/>
    <property type="evidence" value="ECO:0007669"/>
    <property type="project" value="TreeGrafter"/>
</dbReference>
<name>A0A1A6C3S8_9GAMM</name>
<dbReference type="RefSeq" id="WP_038090575.1">
    <property type="nucleotide sequence ID" value="NZ_JQSG02000003.1"/>
</dbReference>
<keyword evidence="3" id="KW-0227">DNA damage</keyword>
<evidence type="ECO:0000259" key="16">
    <source>
        <dbReference type="PROSITE" id="PS51198"/>
    </source>
</evidence>
<evidence type="ECO:0000256" key="7">
    <source>
        <dbReference type="ARBA" id="ARBA00023125"/>
    </source>
</evidence>
<evidence type="ECO:0000259" key="17">
    <source>
        <dbReference type="PROSITE" id="PS51217"/>
    </source>
</evidence>
<keyword evidence="9" id="KW-0413">Isomerase</keyword>
<comment type="similarity">
    <text evidence="1">Belongs to the helicase family. UvrD subfamily.</text>
</comment>
<comment type="catalytic activity">
    <reaction evidence="13">
        <text>ATP + H2O = ADP + phosphate + H(+)</text>
        <dbReference type="Rhea" id="RHEA:13065"/>
        <dbReference type="ChEBI" id="CHEBI:15377"/>
        <dbReference type="ChEBI" id="CHEBI:15378"/>
        <dbReference type="ChEBI" id="CHEBI:30616"/>
        <dbReference type="ChEBI" id="CHEBI:43474"/>
        <dbReference type="ChEBI" id="CHEBI:456216"/>
        <dbReference type="EC" id="5.6.2.4"/>
    </reaction>
</comment>
<dbReference type="PROSITE" id="PS51217">
    <property type="entry name" value="UVRD_HELICASE_CTER"/>
    <property type="match status" value="1"/>
</dbReference>
<dbReference type="InterPro" id="IPR014017">
    <property type="entry name" value="DNA_helicase_UvrD-like_C"/>
</dbReference>
<keyword evidence="8" id="KW-0234">DNA repair</keyword>
<sequence length="725" mass="80953">MDVTDLLSGLNDAQREAVSAPPGPVLVLAGAGSGKTRVLTHRIAWLIRVEGVSPYSLLAVTFTNKAAHEMRGRIEALMGVPAAGMWIGTFHGLAHRLLRAHWREAGLPQGFQILDSEDQLRLVKRVLRGLNLDEAHWPPKQAQWFINGRKDEGLRPQHLDDTGDPTQAQFVRIYSAYEAACRQAGVVDFAELLLRALELIRDNDALQRHYQQRFRHLLVDEFQDTNALQYAWLRLLAGSHNPVFAVGDDDQSIYGWRGARIEHIQQFARDFPGTQTVRLEQNYRSTQIILDAANAVIAHNAGRLGKQLWADGAKGEAVRLYLAYNDLDEARYVVDQIADWTAQGHRRDEVAVLYRSNAQSRVLEEALIARGIPYRVYGGLRFFERAEIKDALAYLRLLVSRQDDTSFERVVNQPTRGIGERSLQAIRDRARDRGCALWPAARELVAESAMAARAARAIEGFLRLIDDMAKACEGLDLHQRVEHVVGASGLRAHFAADKSERAEARVENLDELVNAARGFVPDPEQHADMEPLTAFLSHAALEAGEGQGDAWEDCVQLMTLHSAKGLEFPLVFLAGMEEGLFPHRMSVEEPGRLEEERRLCYVGITRARSRLVLTAAETRRLHGQQTYNLPSRFIGEIPAELIEEVRPRVRTQAPSAVPRPRSTPVRGREGVGGLSVGQRVRHAKFGEGVVLDCEGQGPQARVEVNFNVHGSKWLVLSYAKLEPLA</sequence>
<dbReference type="GO" id="GO:0000725">
    <property type="term" value="P:recombinational repair"/>
    <property type="evidence" value="ECO:0007669"/>
    <property type="project" value="TreeGrafter"/>
</dbReference>
<dbReference type="FunFam" id="3.40.50.300:FF:001201">
    <property type="entry name" value="ATP-dependent DNA helicase UvrD2"/>
    <property type="match status" value="1"/>
</dbReference>
<dbReference type="NCBIfam" id="NF008743">
    <property type="entry name" value="PRK11773.1"/>
    <property type="match status" value="1"/>
</dbReference>
<evidence type="ECO:0000256" key="15">
    <source>
        <dbReference type="SAM" id="MobiDB-lite"/>
    </source>
</evidence>
<dbReference type="AlphaFoldDB" id="A0A1A6C3S8"/>
<evidence type="ECO:0000313" key="19">
    <source>
        <dbReference type="Proteomes" id="UP000029273"/>
    </source>
</evidence>
<organism evidence="18 19">
    <name type="scientific">Acidihalobacter prosperus</name>
    <dbReference type="NCBI Taxonomy" id="160660"/>
    <lineage>
        <taxon>Bacteria</taxon>
        <taxon>Pseudomonadati</taxon>
        <taxon>Pseudomonadota</taxon>
        <taxon>Gammaproteobacteria</taxon>
        <taxon>Chromatiales</taxon>
        <taxon>Ectothiorhodospiraceae</taxon>
        <taxon>Acidihalobacter</taxon>
    </lineage>
</organism>
<dbReference type="PANTHER" id="PTHR11070:SF2">
    <property type="entry name" value="ATP-DEPENDENT DNA HELICASE SRS2"/>
    <property type="match status" value="1"/>
</dbReference>
<keyword evidence="19" id="KW-1185">Reference proteome</keyword>
<accession>A0A1A6C3S8</accession>
<dbReference type="FunFam" id="1.10.10.160:FF:000001">
    <property type="entry name" value="ATP-dependent DNA helicase"/>
    <property type="match status" value="1"/>
</dbReference>
<evidence type="ECO:0000256" key="13">
    <source>
        <dbReference type="ARBA" id="ARBA00048988"/>
    </source>
</evidence>
<evidence type="ECO:0000256" key="3">
    <source>
        <dbReference type="ARBA" id="ARBA00022763"/>
    </source>
</evidence>
<evidence type="ECO:0000256" key="2">
    <source>
        <dbReference type="ARBA" id="ARBA00022741"/>
    </source>
</evidence>
<feature type="domain" description="UvrD-like helicase ATP-binding" evidence="16">
    <location>
        <begin position="8"/>
        <end position="286"/>
    </location>
</feature>
<dbReference type="EC" id="5.6.2.4" evidence="11"/>
<evidence type="ECO:0000256" key="4">
    <source>
        <dbReference type="ARBA" id="ARBA00022801"/>
    </source>
</evidence>
<keyword evidence="5 14" id="KW-0347">Helicase</keyword>
<evidence type="ECO:0000256" key="5">
    <source>
        <dbReference type="ARBA" id="ARBA00022806"/>
    </source>
</evidence>
<dbReference type="InterPro" id="IPR000212">
    <property type="entry name" value="DNA_helicase_UvrD/REP"/>
</dbReference>
<dbReference type="OrthoDB" id="9806690at2"/>
<dbReference type="Gene3D" id="1.10.486.10">
    <property type="entry name" value="PCRA, domain 4"/>
    <property type="match status" value="1"/>
</dbReference>
<evidence type="ECO:0000256" key="14">
    <source>
        <dbReference type="PROSITE-ProRule" id="PRU00560"/>
    </source>
</evidence>
<dbReference type="Pfam" id="PF13361">
    <property type="entry name" value="UvrD_C"/>
    <property type="match status" value="1"/>
</dbReference>
<dbReference type="CDD" id="cd17932">
    <property type="entry name" value="DEXQc_UvrD"/>
    <property type="match status" value="1"/>
</dbReference>
<dbReference type="InterPro" id="IPR027417">
    <property type="entry name" value="P-loop_NTPase"/>
</dbReference>
<dbReference type="GO" id="GO:0003677">
    <property type="term" value="F:DNA binding"/>
    <property type="evidence" value="ECO:0007669"/>
    <property type="project" value="UniProtKB-KW"/>
</dbReference>
<dbReference type="Pfam" id="PF21196">
    <property type="entry name" value="PcrA_UvrD_tudor"/>
    <property type="match status" value="1"/>
</dbReference>
<evidence type="ECO:0000256" key="8">
    <source>
        <dbReference type="ARBA" id="ARBA00023204"/>
    </source>
</evidence>
<protein>
    <recommendedName>
        <fullName evidence="11">DNA 3'-5' helicase</fullName>
        <ecNumber evidence="11">5.6.2.4</ecNumber>
    </recommendedName>
    <alternativeName>
        <fullName evidence="12">DNA 3'-5' helicase II</fullName>
    </alternativeName>
</protein>
<keyword evidence="2 14" id="KW-0547">Nucleotide-binding</keyword>
<comment type="catalytic activity">
    <reaction evidence="10">
        <text>Couples ATP hydrolysis with the unwinding of duplex DNA by translocating in the 3'-5' direction.</text>
        <dbReference type="EC" id="5.6.2.4"/>
    </reaction>
</comment>
<dbReference type="Proteomes" id="UP000029273">
    <property type="component" value="Unassembled WGS sequence"/>
</dbReference>
<evidence type="ECO:0000256" key="11">
    <source>
        <dbReference type="ARBA" id="ARBA00034808"/>
    </source>
</evidence>
<dbReference type="FunFam" id="1.10.486.10:FF:000003">
    <property type="entry name" value="ATP-dependent DNA helicase"/>
    <property type="match status" value="1"/>
</dbReference>
<dbReference type="GO" id="GO:0016887">
    <property type="term" value="F:ATP hydrolysis activity"/>
    <property type="evidence" value="ECO:0007669"/>
    <property type="project" value="RHEA"/>
</dbReference>
<dbReference type="EMBL" id="JQSG02000003">
    <property type="protein sequence ID" value="OBS09216.1"/>
    <property type="molecule type" value="Genomic_DNA"/>
</dbReference>
<evidence type="ECO:0000256" key="1">
    <source>
        <dbReference type="ARBA" id="ARBA00009922"/>
    </source>
</evidence>
<dbReference type="Gene3D" id="3.40.50.300">
    <property type="entry name" value="P-loop containing nucleotide triphosphate hydrolases"/>
    <property type="match status" value="2"/>
</dbReference>
<evidence type="ECO:0000313" key="18">
    <source>
        <dbReference type="EMBL" id="OBS09216.1"/>
    </source>
</evidence>
<dbReference type="InterPro" id="IPR013986">
    <property type="entry name" value="DExx_box_DNA_helicase_dom_sf"/>
</dbReference>
<evidence type="ECO:0000256" key="12">
    <source>
        <dbReference type="ARBA" id="ARBA00034923"/>
    </source>
</evidence>
<reference evidence="18 19" key="1">
    <citation type="journal article" date="2014" name="Genome Announc.">
        <title>Draft Genome Sequence of the Iron-Oxidizing, Acidophilic, and Halotolerant 'Thiobacillus prosperus' Type Strain DSM 5130.</title>
        <authorList>
            <person name="Ossandon F.J."/>
            <person name="Cardenas J.P."/>
            <person name="Corbett M."/>
            <person name="Quatrini R."/>
            <person name="Holmes D.S."/>
            <person name="Watkin E."/>
        </authorList>
    </citation>
    <scope>NUCLEOTIDE SEQUENCE [LARGE SCALE GENOMIC DNA]</scope>
    <source>
        <strain evidence="18 19">DSM 5130</strain>
    </source>
</reference>
<evidence type="ECO:0000256" key="10">
    <source>
        <dbReference type="ARBA" id="ARBA00034617"/>
    </source>
</evidence>
<keyword evidence="4 14" id="KW-0378">Hydrolase</keyword>
<keyword evidence="6 14" id="KW-0067">ATP-binding</keyword>
<feature type="region of interest" description="Disordered" evidence="15">
    <location>
        <begin position="651"/>
        <end position="673"/>
    </location>
</feature>
<dbReference type="GO" id="GO:0043138">
    <property type="term" value="F:3'-5' DNA helicase activity"/>
    <property type="evidence" value="ECO:0007669"/>
    <property type="project" value="UniProtKB-EC"/>
</dbReference>
<feature type="binding site" evidence="14">
    <location>
        <begin position="29"/>
        <end position="36"/>
    </location>
    <ligand>
        <name>ATP</name>
        <dbReference type="ChEBI" id="CHEBI:30616"/>
    </ligand>
</feature>
<dbReference type="PANTHER" id="PTHR11070">
    <property type="entry name" value="UVRD / RECB / PCRA DNA HELICASE FAMILY MEMBER"/>
    <property type="match status" value="1"/>
</dbReference>
<feature type="domain" description="UvrD-like helicase C-terminal" evidence="17">
    <location>
        <begin position="287"/>
        <end position="565"/>
    </location>
</feature>
<dbReference type="GO" id="GO:0033202">
    <property type="term" value="C:DNA helicase complex"/>
    <property type="evidence" value="ECO:0007669"/>
    <property type="project" value="TreeGrafter"/>
</dbReference>
<dbReference type="STRING" id="160660.BJI67_02030"/>
<dbReference type="GO" id="GO:0009314">
    <property type="term" value="P:response to radiation"/>
    <property type="evidence" value="ECO:0007669"/>
    <property type="project" value="UniProtKB-ARBA"/>
</dbReference>
<proteinExistence type="inferred from homology"/>
<gene>
    <name evidence="18" type="ORF">Thpro_021544</name>
</gene>
<dbReference type="GO" id="GO:0005524">
    <property type="term" value="F:ATP binding"/>
    <property type="evidence" value="ECO:0007669"/>
    <property type="project" value="UniProtKB-UniRule"/>
</dbReference>
<dbReference type="PROSITE" id="PS51198">
    <property type="entry name" value="UVRD_HELICASE_ATP_BIND"/>
    <property type="match status" value="1"/>
</dbReference>
<dbReference type="Gene3D" id="1.10.10.160">
    <property type="match status" value="1"/>
</dbReference>
<dbReference type="Pfam" id="PF00580">
    <property type="entry name" value="UvrD-helicase"/>
    <property type="match status" value="1"/>
</dbReference>
<keyword evidence="7" id="KW-0238">DNA-binding</keyword>
<dbReference type="InterPro" id="IPR014016">
    <property type="entry name" value="UvrD-like_ATP-bd"/>
</dbReference>
<evidence type="ECO:0000256" key="9">
    <source>
        <dbReference type="ARBA" id="ARBA00023235"/>
    </source>
</evidence>
<evidence type="ECO:0000256" key="6">
    <source>
        <dbReference type="ARBA" id="ARBA00022840"/>
    </source>
</evidence>
<dbReference type="CDD" id="cd18807">
    <property type="entry name" value="SF1_C_UvrD"/>
    <property type="match status" value="1"/>
</dbReference>
<comment type="caution">
    <text evidence="18">The sequence shown here is derived from an EMBL/GenBank/DDBJ whole genome shotgun (WGS) entry which is preliminary data.</text>
</comment>
<dbReference type="SUPFAM" id="SSF52540">
    <property type="entry name" value="P-loop containing nucleoside triphosphate hydrolases"/>
    <property type="match status" value="1"/>
</dbReference>